<accession>A0A847SD73</accession>
<keyword evidence="4" id="KW-0732">Signal</keyword>
<keyword evidence="2 3" id="KW-0802">TPR repeat</keyword>
<keyword evidence="1" id="KW-0677">Repeat</keyword>
<comment type="caution">
    <text evidence="5">The sequence shown here is derived from an EMBL/GenBank/DDBJ whole genome shotgun (WGS) entry which is preliminary data.</text>
</comment>
<evidence type="ECO:0000256" key="4">
    <source>
        <dbReference type="SAM" id="SignalP"/>
    </source>
</evidence>
<dbReference type="InterPro" id="IPR013360">
    <property type="entry name" value="Pilus_4_PilW"/>
</dbReference>
<name>A0A847SD73_9NEIS</name>
<feature type="signal peptide" evidence="4">
    <location>
        <begin position="1"/>
        <end position="21"/>
    </location>
</feature>
<dbReference type="EMBL" id="JABAIM010000002">
    <property type="protein sequence ID" value="NLR75406.1"/>
    <property type="molecule type" value="Genomic_DNA"/>
</dbReference>
<dbReference type="InterPro" id="IPR013105">
    <property type="entry name" value="TPR_2"/>
</dbReference>
<dbReference type="NCBIfam" id="TIGR02521">
    <property type="entry name" value="type_IV_pilW"/>
    <property type="match status" value="1"/>
</dbReference>
<dbReference type="PANTHER" id="PTHR12558:SF13">
    <property type="entry name" value="CELL DIVISION CYCLE PROTEIN 27 HOMOLOG"/>
    <property type="match status" value="1"/>
</dbReference>
<organism evidence="5 6">
    <name type="scientific">Leeia aquatica</name>
    <dbReference type="NCBI Taxonomy" id="2725557"/>
    <lineage>
        <taxon>Bacteria</taxon>
        <taxon>Pseudomonadati</taxon>
        <taxon>Pseudomonadota</taxon>
        <taxon>Betaproteobacteria</taxon>
        <taxon>Neisseriales</taxon>
        <taxon>Leeiaceae</taxon>
        <taxon>Leeia</taxon>
    </lineage>
</organism>
<sequence>MNMWRKACGVVLILMAGMAVAEDDPPALKDQRARVHAELAFSYLQINNLNAALEEAETAKNAYPEISVGYHALGVVYMALDEPELAERNFNQALKLEPKNSEYNNNYGWFVCQRNPAKSLDYMLMAARDPLYKSPDLAYYRAGVCARKAGDLAAADAHFLRALKRNPEMIPAMYELAQLRYLSKDFDTVSELLQKMQEANIQAPELLWLAARTYRQMGRQDAVDSTSAQLQKLFPKSREAELLRRGAWDE</sequence>
<evidence type="ECO:0000313" key="5">
    <source>
        <dbReference type="EMBL" id="NLR75406.1"/>
    </source>
</evidence>
<evidence type="ECO:0000256" key="3">
    <source>
        <dbReference type="PROSITE-ProRule" id="PRU00339"/>
    </source>
</evidence>
<protein>
    <submittedName>
        <fullName evidence="5">Type IV pilus biogenesis/stability protein PilW</fullName>
    </submittedName>
</protein>
<dbReference type="Pfam" id="PF13181">
    <property type="entry name" value="TPR_8"/>
    <property type="match status" value="1"/>
</dbReference>
<dbReference type="PANTHER" id="PTHR12558">
    <property type="entry name" value="CELL DIVISION CYCLE 16,23,27"/>
    <property type="match status" value="1"/>
</dbReference>
<feature type="chain" id="PRO_5032948095" evidence="4">
    <location>
        <begin position="22"/>
        <end position="250"/>
    </location>
</feature>
<dbReference type="InterPro" id="IPR019734">
    <property type="entry name" value="TPR_rpt"/>
</dbReference>
<dbReference type="Pfam" id="PF07719">
    <property type="entry name" value="TPR_2"/>
    <property type="match status" value="1"/>
</dbReference>
<dbReference type="SMART" id="SM00028">
    <property type="entry name" value="TPR"/>
    <property type="match status" value="3"/>
</dbReference>
<dbReference type="Proteomes" id="UP000587991">
    <property type="component" value="Unassembled WGS sequence"/>
</dbReference>
<keyword evidence="6" id="KW-1185">Reference proteome</keyword>
<dbReference type="InterPro" id="IPR011990">
    <property type="entry name" value="TPR-like_helical_dom_sf"/>
</dbReference>
<gene>
    <name evidence="5" type="primary">pilW</name>
    <name evidence="5" type="ORF">HF682_09565</name>
</gene>
<dbReference type="AlphaFoldDB" id="A0A847SD73"/>
<dbReference type="PROSITE" id="PS50005">
    <property type="entry name" value="TPR"/>
    <property type="match status" value="2"/>
</dbReference>
<evidence type="ECO:0000256" key="1">
    <source>
        <dbReference type="ARBA" id="ARBA00022737"/>
    </source>
</evidence>
<reference evidence="5 6" key="1">
    <citation type="submission" date="2020-04" db="EMBL/GenBank/DDBJ databases">
        <title>Draft genome of Leeia sp. IMCC25680.</title>
        <authorList>
            <person name="Song J."/>
            <person name="Cho J.-C."/>
        </authorList>
    </citation>
    <scope>NUCLEOTIDE SEQUENCE [LARGE SCALE GENOMIC DNA]</scope>
    <source>
        <strain evidence="5 6">IMCC25680</strain>
    </source>
</reference>
<proteinExistence type="predicted"/>
<feature type="repeat" description="TPR" evidence="3">
    <location>
        <begin position="67"/>
        <end position="100"/>
    </location>
</feature>
<evidence type="ECO:0000313" key="6">
    <source>
        <dbReference type="Proteomes" id="UP000587991"/>
    </source>
</evidence>
<feature type="repeat" description="TPR" evidence="3">
    <location>
        <begin position="136"/>
        <end position="169"/>
    </location>
</feature>
<dbReference type="SUPFAM" id="SSF81901">
    <property type="entry name" value="HCP-like"/>
    <property type="match status" value="1"/>
</dbReference>
<evidence type="ECO:0000256" key="2">
    <source>
        <dbReference type="ARBA" id="ARBA00022803"/>
    </source>
</evidence>
<dbReference type="Gene3D" id="1.25.40.10">
    <property type="entry name" value="Tetratricopeptide repeat domain"/>
    <property type="match status" value="1"/>
</dbReference>